<dbReference type="InterPro" id="IPR011990">
    <property type="entry name" value="TPR-like_helical_dom_sf"/>
</dbReference>
<evidence type="ECO:0000256" key="3">
    <source>
        <dbReference type="ARBA" id="ARBA00022448"/>
    </source>
</evidence>
<comment type="subcellular location">
    <subcellularLocation>
        <location evidence="1">Cell membrane</location>
        <topology evidence="1">Multi-pass membrane protein</topology>
    </subcellularLocation>
</comment>
<evidence type="ECO:0000256" key="8">
    <source>
        <dbReference type="ARBA" id="ARBA00056100"/>
    </source>
</evidence>
<keyword evidence="4" id="KW-1003">Cell membrane</keyword>
<comment type="similarity">
    <text evidence="2">Belongs to the tellurite-resistance/dicarboxylate transporter (TDT) family.</text>
</comment>
<dbReference type="GO" id="GO:0072330">
    <property type="term" value="P:monocarboxylic acid biosynthetic process"/>
    <property type="evidence" value="ECO:0007669"/>
    <property type="project" value="UniProtKB-ARBA"/>
</dbReference>
<evidence type="ECO:0000256" key="2">
    <source>
        <dbReference type="ARBA" id="ARBA00008566"/>
    </source>
</evidence>
<accession>A0A9W9PPS1</accession>
<feature type="transmembrane region" description="Helical" evidence="11">
    <location>
        <begin position="31"/>
        <end position="49"/>
    </location>
</feature>
<keyword evidence="7 11" id="KW-0472">Membrane</keyword>
<feature type="transmembrane region" description="Helical" evidence="11">
    <location>
        <begin position="167"/>
        <end position="185"/>
    </location>
</feature>
<dbReference type="InterPro" id="IPR029058">
    <property type="entry name" value="AB_hydrolase_fold"/>
</dbReference>
<evidence type="ECO:0000256" key="9">
    <source>
        <dbReference type="ARBA" id="ARBA00072906"/>
    </source>
</evidence>
<dbReference type="Pfam" id="PF13374">
    <property type="entry name" value="TPR_10"/>
    <property type="match status" value="1"/>
</dbReference>
<dbReference type="GO" id="GO:0017000">
    <property type="term" value="P:antibiotic biosynthetic process"/>
    <property type="evidence" value="ECO:0007669"/>
    <property type="project" value="UniProtKB-ARBA"/>
</dbReference>
<keyword evidence="3" id="KW-0813">Transport</keyword>
<feature type="transmembrane region" description="Helical" evidence="11">
    <location>
        <begin position="55"/>
        <end position="80"/>
    </location>
</feature>
<organism evidence="12 13">
    <name type="scientific">Penicillium atrosanguineum</name>
    <dbReference type="NCBI Taxonomy" id="1132637"/>
    <lineage>
        <taxon>Eukaryota</taxon>
        <taxon>Fungi</taxon>
        <taxon>Dikarya</taxon>
        <taxon>Ascomycota</taxon>
        <taxon>Pezizomycotina</taxon>
        <taxon>Eurotiomycetes</taxon>
        <taxon>Eurotiomycetidae</taxon>
        <taxon>Eurotiales</taxon>
        <taxon>Aspergillaceae</taxon>
        <taxon>Penicillium</taxon>
    </lineage>
</organism>
<dbReference type="PANTHER" id="PTHR31686">
    <property type="match status" value="1"/>
</dbReference>
<name>A0A9W9PPS1_9EURO</name>
<dbReference type="Gene3D" id="1.25.40.10">
    <property type="entry name" value="Tetratricopeptide repeat domain"/>
    <property type="match status" value="2"/>
</dbReference>
<evidence type="ECO:0000256" key="1">
    <source>
        <dbReference type="ARBA" id="ARBA00004651"/>
    </source>
</evidence>
<comment type="function">
    <text evidence="8">Sulphite efflux pump required for the secretion of sulphite as a reducing agent. In the presence of sulphite, cystine in keratin is directly cleaved to cysteine and S-sulphocysteine, and thereby, reduced proteins become accessible to hydrolysis by a variety of secreted endo- and exoproteases. Excretion of sulphite mediated by an efflux pump also represents a detoxification pathway for dermatophytes during infection of the epidermal stratum corneum, hair and nails, which are rich in cysteine.</text>
</comment>
<feature type="transmembrane region" description="Helical" evidence="11">
    <location>
        <begin position="236"/>
        <end position="258"/>
    </location>
</feature>
<evidence type="ECO:0000256" key="10">
    <source>
        <dbReference type="SAM" id="MobiDB-lite"/>
    </source>
</evidence>
<feature type="transmembrane region" description="Helical" evidence="11">
    <location>
        <begin position="278"/>
        <end position="299"/>
    </location>
</feature>
<evidence type="ECO:0000256" key="11">
    <source>
        <dbReference type="SAM" id="Phobius"/>
    </source>
</evidence>
<dbReference type="Gene3D" id="3.40.50.1820">
    <property type="entry name" value="alpha/beta hydrolase"/>
    <property type="match status" value="1"/>
</dbReference>
<evidence type="ECO:0000256" key="4">
    <source>
        <dbReference type="ARBA" id="ARBA00022475"/>
    </source>
</evidence>
<dbReference type="GO" id="GO:0000319">
    <property type="term" value="F:sulfite transmembrane transporter activity"/>
    <property type="evidence" value="ECO:0007669"/>
    <property type="project" value="TreeGrafter"/>
</dbReference>
<dbReference type="InterPro" id="IPR004695">
    <property type="entry name" value="SLAC1/Mae1/Ssu1/TehA"/>
</dbReference>
<dbReference type="FunFam" id="1.50.10.150:FF:000004">
    <property type="entry name" value="Malic acid transporter"/>
    <property type="match status" value="1"/>
</dbReference>
<dbReference type="Gene3D" id="1.50.10.150">
    <property type="entry name" value="Voltage-dependent anion channel"/>
    <property type="match status" value="1"/>
</dbReference>
<keyword evidence="13" id="KW-1185">Reference proteome</keyword>
<proteinExistence type="inferred from homology"/>
<comment type="caution">
    <text evidence="12">The sequence shown here is derived from an EMBL/GenBank/DDBJ whole genome shotgun (WGS) entry which is preliminary data.</text>
</comment>
<dbReference type="AlphaFoldDB" id="A0A9W9PPS1"/>
<feature type="compositionally biased region" description="Polar residues" evidence="10">
    <location>
        <begin position="667"/>
        <end position="677"/>
    </location>
</feature>
<dbReference type="Pfam" id="PF03595">
    <property type="entry name" value="SLAC1"/>
    <property type="match status" value="1"/>
</dbReference>
<feature type="transmembrane region" description="Helical" evidence="11">
    <location>
        <begin position="341"/>
        <end position="361"/>
    </location>
</feature>
<feature type="transmembrane region" description="Helical" evidence="11">
    <location>
        <begin position="205"/>
        <end position="224"/>
    </location>
</feature>
<evidence type="ECO:0000256" key="5">
    <source>
        <dbReference type="ARBA" id="ARBA00022692"/>
    </source>
</evidence>
<dbReference type="GO" id="GO:0005886">
    <property type="term" value="C:plasma membrane"/>
    <property type="evidence" value="ECO:0007669"/>
    <property type="project" value="UniProtKB-SubCell"/>
</dbReference>
<keyword evidence="5 11" id="KW-0812">Transmembrane</keyword>
<feature type="transmembrane region" description="Helical" evidence="11">
    <location>
        <begin position="131"/>
        <end position="155"/>
    </location>
</feature>
<evidence type="ECO:0000256" key="6">
    <source>
        <dbReference type="ARBA" id="ARBA00022989"/>
    </source>
</evidence>
<evidence type="ECO:0000313" key="13">
    <source>
        <dbReference type="Proteomes" id="UP001147746"/>
    </source>
</evidence>
<dbReference type="SUPFAM" id="SSF48452">
    <property type="entry name" value="TPR-like"/>
    <property type="match status" value="2"/>
</dbReference>
<dbReference type="SUPFAM" id="SSF53474">
    <property type="entry name" value="alpha/beta-Hydrolases"/>
    <property type="match status" value="1"/>
</dbReference>
<dbReference type="EMBL" id="JAPZBO010000010">
    <property type="protein sequence ID" value="KAJ5300009.1"/>
    <property type="molecule type" value="Genomic_DNA"/>
</dbReference>
<reference evidence="12" key="1">
    <citation type="submission" date="2022-12" db="EMBL/GenBank/DDBJ databases">
        <authorList>
            <person name="Petersen C."/>
        </authorList>
    </citation>
    <scope>NUCLEOTIDE SEQUENCE</scope>
    <source>
        <strain evidence="12">IBT 21472</strain>
    </source>
</reference>
<dbReference type="InterPro" id="IPR038665">
    <property type="entry name" value="Voltage-dep_anion_channel_sf"/>
</dbReference>
<feature type="region of interest" description="Disordered" evidence="10">
    <location>
        <begin position="665"/>
        <end position="703"/>
    </location>
</feature>
<keyword evidence="6 11" id="KW-1133">Transmembrane helix</keyword>
<dbReference type="PANTHER" id="PTHR31686:SF2">
    <property type="entry name" value="C4-DICARBOXYLATE TRANSPORTER_MALIC ACID TRANSPORT PROTEIN"/>
    <property type="match status" value="1"/>
</dbReference>
<reference evidence="12" key="2">
    <citation type="journal article" date="2023" name="IMA Fungus">
        <title>Comparative genomic study of the Penicillium genus elucidates a diverse pangenome and 15 lateral gene transfer events.</title>
        <authorList>
            <person name="Petersen C."/>
            <person name="Sorensen T."/>
            <person name="Nielsen M.R."/>
            <person name="Sondergaard T.E."/>
            <person name="Sorensen J.L."/>
            <person name="Fitzpatrick D.A."/>
            <person name="Frisvad J.C."/>
            <person name="Nielsen K.L."/>
        </authorList>
    </citation>
    <scope>NUCLEOTIDE SEQUENCE</scope>
    <source>
        <strain evidence="12">IBT 21472</strain>
    </source>
</reference>
<evidence type="ECO:0000256" key="7">
    <source>
        <dbReference type="ARBA" id="ARBA00023136"/>
    </source>
</evidence>
<dbReference type="Proteomes" id="UP001147746">
    <property type="component" value="Unassembled WGS sequence"/>
</dbReference>
<feature type="region of interest" description="Disordered" evidence="10">
    <location>
        <begin position="715"/>
        <end position="734"/>
    </location>
</feature>
<protein>
    <recommendedName>
        <fullName evidence="9">Sulfite efflux pump SSU1</fullName>
    </recommendedName>
</protein>
<feature type="transmembrane region" description="Helical" evidence="11">
    <location>
        <begin position="100"/>
        <end position="119"/>
    </location>
</feature>
<dbReference type="Pfam" id="PF13424">
    <property type="entry name" value="TPR_12"/>
    <property type="match status" value="1"/>
</dbReference>
<dbReference type="InterPro" id="IPR051629">
    <property type="entry name" value="Sulfite_efflux_TDT"/>
</dbReference>
<evidence type="ECO:0000313" key="12">
    <source>
        <dbReference type="EMBL" id="KAJ5300009.1"/>
    </source>
</evidence>
<sequence>MAPNQVDQSPVSGPVKYNVGWRRVVRNFSPSWFAVTMGTGVISVLMNSVPFHKPVLHYLSIVFFVLNVVVFALAFVTSILRYTLYPEIWRVMIRDPTNSLFLATVPMGLATLIEMWVVICVPRWGEWATSFVWALWIVDVVAAASVTLSLSFILISQRYITSLDRITALQLLPIAATIVAAGAGAEVANILPNKQHAVGTLLVSFILWGMGTPLAIMVLVIYYQRLAVHKLPPRETIVSCFLPLGPLGFGGFGIIYIGKVARDLFQGSDILDPIAGPMAYVLGVFISLLMWSFGLIWLVFALATVLYSSPFPFNMGWWGFTFPLGVYAANTMELGVELDLMFFKVFGTLLSTVVLFLWALVVSRTAMGAWRGNLFFAPCLQNLTLKEDETNPDKHEFPFLQEVHTPRDSHKIDIIFVHGLNPRGRNDHPFETWTHANGKFWPKDFLADDISYARVFVYGYNANVTNPQTMSTASIKDHANTLLNLLDLERSPHFNSPPPKIIFIGHSLGGLVIKQALLNAKEDPKYGSIRSATSGLLGKIAAGIARFVSKGHASNDLLDCLEHNSLFTRQMSDRFRHQLEDYYVVSFIEGKEVQFGGAGPASISHLVVNEESAVLGLSGLRETQLKLDADHSQMCKVGSRGPMYRLIKGNIKQLVDRAVLSEHGFIPQQQPHLATGQSPPPVPPRMHSNSSRPFSPPGRSPAPVERVVGAIFNPLDTDPRSIQSAKHKNRGNWDEARKSDYEIFQEHLRTLGADHVSTLSVGYNMAEIELESGYVDKASEWCEWVTDNVQRVLGAKHALSMRTESLMAEILCQQGKYQESESVCANVLARQQINIGEGHLDTLDTRRRLGMAYNCLSRRENAILTAQNLTESLKRLLGDNHIRVFAAALDTLEYPDVQQALEMLPEVYQELLVALGRGHPLTIRALSLHGRGLTRAQQHMPASETLRQALASSEEALGPNHALTMDIVGNIGVMYALQRPQYYGAANPPSEALPWLIRYLNWVEQYKGLKNPETQATLEMIGNLHFAAKEYEPAEKYFDRALASYQGINSPAATQRIGANLQLCRANNMLTGRRIGSGFGNLLSHLQRF</sequence>
<dbReference type="CDD" id="cd09318">
    <property type="entry name" value="TDT_SSU1"/>
    <property type="match status" value="1"/>
</dbReference>
<gene>
    <name evidence="12" type="ORF">N7476_011566</name>
</gene>